<dbReference type="PANTHER" id="PTHR10773">
    <property type="entry name" value="DNA-DIRECTED RNA POLYMERASES I, II, AND III SUBUNIT RPABC2"/>
    <property type="match status" value="1"/>
</dbReference>
<name>A0A8K0CXA7_IGNLU</name>
<organism evidence="2 3">
    <name type="scientific">Ignelater luminosus</name>
    <name type="common">Cucubano</name>
    <name type="synonym">Pyrophorus luminosus</name>
    <dbReference type="NCBI Taxonomy" id="2038154"/>
    <lineage>
        <taxon>Eukaryota</taxon>
        <taxon>Metazoa</taxon>
        <taxon>Ecdysozoa</taxon>
        <taxon>Arthropoda</taxon>
        <taxon>Hexapoda</taxon>
        <taxon>Insecta</taxon>
        <taxon>Pterygota</taxon>
        <taxon>Neoptera</taxon>
        <taxon>Endopterygota</taxon>
        <taxon>Coleoptera</taxon>
        <taxon>Polyphaga</taxon>
        <taxon>Elateriformia</taxon>
        <taxon>Elateroidea</taxon>
        <taxon>Elateridae</taxon>
        <taxon>Agrypninae</taxon>
        <taxon>Pyrophorini</taxon>
        <taxon>Ignelater</taxon>
    </lineage>
</organism>
<evidence type="ECO:0000313" key="3">
    <source>
        <dbReference type="Proteomes" id="UP000801492"/>
    </source>
</evidence>
<accession>A0A8K0CXA7</accession>
<dbReference type="AlphaFoldDB" id="A0A8K0CXA7"/>
<dbReference type="PANTHER" id="PTHR10773:SF19">
    <property type="match status" value="1"/>
</dbReference>
<proteinExistence type="predicted"/>
<dbReference type="OrthoDB" id="6748100at2759"/>
<evidence type="ECO:0000313" key="2">
    <source>
        <dbReference type="EMBL" id="KAF2895299.1"/>
    </source>
</evidence>
<gene>
    <name evidence="2" type="ORF">ILUMI_10873</name>
</gene>
<protein>
    <submittedName>
        <fullName evidence="2">Uncharacterized protein</fullName>
    </submittedName>
</protein>
<keyword evidence="3" id="KW-1185">Reference proteome</keyword>
<reference evidence="2" key="1">
    <citation type="submission" date="2019-08" db="EMBL/GenBank/DDBJ databases">
        <title>The genome of the North American firefly Photinus pyralis.</title>
        <authorList>
            <consortium name="Photinus pyralis genome working group"/>
            <person name="Fallon T.R."/>
            <person name="Sander Lower S.E."/>
            <person name="Weng J.-K."/>
        </authorList>
    </citation>
    <scope>NUCLEOTIDE SEQUENCE</scope>
    <source>
        <strain evidence="2">TRF0915ILg1</strain>
        <tissue evidence="2">Whole body</tissue>
    </source>
</reference>
<dbReference type="EMBL" id="VTPC01006056">
    <property type="protein sequence ID" value="KAF2895299.1"/>
    <property type="molecule type" value="Genomic_DNA"/>
</dbReference>
<sequence length="456" mass="52575">MIAVFVAHLVEKPPMSHSNHLQVISKIKNYPCVCTTRMSTEAVLVPDTNIQSINIILEENEQNNVNEGQNLDCISSITTNEIPLVSENTTPVGVWCEYAVNSDGFLLPIPGKTETFGVAGIAMKYEDNETNLEGTSDMTTKEMEAVEDSSVINAEHESSKPFRIYCSIRVCERRVSRISKKCLKAKKRRVSGLTYTDYKKVQSGKVVQNCNKVARSLKQRCIHISTVKKSERSFLCELFSEEEREAVFKKFWNFSFWLEKRAFVQSLVNTRKICRRRKKLEQKQSKKNEGHDIFLLRRDSEKLRVCRLFFINTLSLGEDTFKRWVKGDKEGGFTSSDGSDRNSNDEDNQQPPAKIPRCQSKIKGIKQKVHNEMNENVLEWLELQPKVPSHYCRSSSSCTYVESVFRSISHMRKVYEEWCGQKEVKAVSRTFFMQVLENKRIKIHKPRKDQCDMCCG</sequence>
<comment type="caution">
    <text evidence="2">The sequence shown here is derived from an EMBL/GenBank/DDBJ whole genome shotgun (WGS) entry which is preliminary data.</text>
</comment>
<feature type="region of interest" description="Disordered" evidence="1">
    <location>
        <begin position="332"/>
        <end position="355"/>
    </location>
</feature>
<evidence type="ECO:0000256" key="1">
    <source>
        <dbReference type="SAM" id="MobiDB-lite"/>
    </source>
</evidence>
<dbReference type="Proteomes" id="UP000801492">
    <property type="component" value="Unassembled WGS sequence"/>
</dbReference>